<dbReference type="Gene3D" id="3.90.180.10">
    <property type="entry name" value="Medium-chain alcohol dehydrogenases, catalytic domain"/>
    <property type="match status" value="1"/>
</dbReference>
<dbReference type="GO" id="GO:0051903">
    <property type="term" value="F:S-(hydroxymethyl)glutathione dehydrogenase [NAD(P)+] activity"/>
    <property type="evidence" value="ECO:0007669"/>
    <property type="project" value="TreeGrafter"/>
</dbReference>
<dbReference type="PANTHER" id="PTHR43880:SF38">
    <property type="entry name" value="ALCOHOL DEHYDROGENASE-RELATED"/>
    <property type="match status" value="1"/>
</dbReference>
<dbReference type="EMBL" id="CAEKDK010000002">
    <property type="protein sequence ID" value="CAB4271775.1"/>
    <property type="molecule type" value="Genomic_DNA"/>
</dbReference>
<name>A0A6J5U9J2_PRUAR</name>
<dbReference type="FunFam" id="3.90.180.10:FF:000067">
    <property type="entry name" value="alcohol dehydrogenase 1-like isoform X1"/>
    <property type="match status" value="1"/>
</dbReference>
<dbReference type="Pfam" id="PF00107">
    <property type="entry name" value="ADH_zinc_N"/>
    <property type="match status" value="1"/>
</dbReference>
<keyword evidence="5" id="KW-0560">Oxidoreductase</keyword>
<dbReference type="InterPro" id="IPR013154">
    <property type="entry name" value="ADH-like_N"/>
</dbReference>
<evidence type="ECO:0000256" key="7">
    <source>
        <dbReference type="ARBA" id="ARBA00060764"/>
    </source>
</evidence>
<feature type="domain" description="Alcohol dehydrogenase-like C-terminal" evidence="8">
    <location>
        <begin position="215"/>
        <end position="349"/>
    </location>
</feature>
<protein>
    <recommendedName>
        <fullName evidence="12">Enoyl reductase (ER) domain-containing protein</fullName>
    </recommendedName>
</protein>
<dbReference type="InterPro" id="IPR011032">
    <property type="entry name" value="GroES-like_sf"/>
</dbReference>
<evidence type="ECO:0000256" key="6">
    <source>
        <dbReference type="ARBA" id="ARBA00023027"/>
    </source>
</evidence>
<comment type="subunit">
    <text evidence="2">Homodimer.</text>
</comment>
<dbReference type="GO" id="GO:0046294">
    <property type="term" value="P:formaldehyde catabolic process"/>
    <property type="evidence" value="ECO:0007669"/>
    <property type="project" value="TreeGrafter"/>
</dbReference>
<dbReference type="GO" id="GO:0008270">
    <property type="term" value="F:zinc ion binding"/>
    <property type="evidence" value="ECO:0007669"/>
    <property type="project" value="TreeGrafter"/>
</dbReference>
<dbReference type="SUPFAM" id="SSF51735">
    <property type="entry name" value="NAD(P)-binding Rossmann-fold domains"/>
    <property type="match status" value="1"/>
</dbReference>
<evidence type="ECO:0000256" key="4">
    <source>
        <dbReference type="ARBA" id="ARBA00022833"/>
    </source>
</evidence>
<dbReference type="PANTHER" id="PTHR43880">
    <property type="entry name" value="ALCOHOL DEHYDROGENASE"/>
    <property type="match status" value="1"/>
</dbReference>
<keyword evidence="6" id="KW-0520">NAD</keyword>
<dbReference type="SUPFAM" id="SSF50129">
    <property type="entry name" value="GroES-like"/>
    <property type="match status" value="2"/>
</dbReference>
<keyword evidence="3" id="KW-0479">Metal-binding</keyword>
<accession>A0A6J5U9J2</accession>
<dbReference type="CDD" id="cd08277">
    <property type="entry name" value="liver_alcohol_DH_like"/>
    <property type="match status" value="1"/>
</dbReference>
<dbReference type="Proteomes" id="UP000507222">
    <property type="component" value="Unassembled WGS sequence"/>
</dbReference>
<evidence type="ECO:0000256" key="1">
    <source>
        <dbReference type="ARBA" id="ARBA00001947"/>
    </source>
</evidence>
<comment type="cofactor">
    <cofactor evidence="1">
        <name>Zn(2+)</name>
        <dbReference type="ChEBI" id="CHEBI:29105"/>
    </cofactor>
</comment>
<comment type="similarity">
    <text evidence="7">Belongs to the zinc-containing alcohol dehydrogenase family. Class-IV subfamily.</text>
</comment>
<evidence type="ECO:0000313" key="11">
    <source>
        <dbReference type="Proteomes" id="UP000507222"/>
    </source>
</evidence>
<evidence type="ECO:0000259" key="8">
    <source>
        <dbReference type="Pfam" id="PF00107"/>
    </source>
</evidence>
<evidence type="ECO:0000313" key="10">
    <source>
        <dbReference type="EMBL" id="CAB4271775.1"/>
    </source>
</evidence>
<dbReference type="GO" id="GO:0005829">
    <property type="term" value="C:cytosol"/>
    <property type="evidence" value="ECO:0007669"/>
    <property type="project" value="TreeGrafter"/>
</dbReference>
<evidence type="ECO:0000256" key="5">
    <source>
        <dbReference type="ARBA" id="ARBA00023002"/>
    </source>
</evidence>
<organism evidence="10 11">
    <name type="scientific">Prunus armeniaca</name>
    <name type="common">Apricot</name>
    <name type="synonym">Armeniaca vulgaris</name>
    <dbReference type="NCBI Taxonomy" id="36596"/>
    <lineage>
        <taxon>Eukaryota</taxon>
        <taxon>Viridiplantae</taxon>
        <taxon>Streptophyta</taxon>
        <taxon>Embryophyta</taxon>
        <taxon>Tracheophyta</taxon>
        <taxon>Spermatophyta</taxon>
        <taxon>Magnoliopsida</taxon>
        <taxon>eudicotyledons</taxon>
        <taxon>Gunneridae</taxon>
        <taxon>Pentapetalae</taxon>
        <taxon>rosids</taxon>
        <taxon>fabids</taxon>
        <taxon>Rosales</taxon>
        <taxon>Rosaceae</taxon>
        <taxon>Amygdaloideae</taxon>
        <taxon>Amygdaleae</taxon>
        <taxon>Prunus</taxon>
    </lineage>
</organism>
<dbReference type="InterPro" id="IPR013149">
    <property type="entry name" value="ADH-like_C"/>
</dbReference>
<reference evidence="10 11" key="1">
    <citation type="submission" date="2020-05" db="EMBL/GenBank/DDBJ databases">
        <authorList>
            <person name="Campoy J."/>
            <person name="Schneeberger K."/>
            <person name="Spophaly S."/>
        </authorList>
    </citation>
    <scope>NUCLEOTIDE SEQUENCE [LARGE SCALE GENOMIC DNA]</scope>
    <source>
        <strain evidence="10">PruArmRojPasFocal</strain>
    </source>
</reference>
<evidence type="ECO:0000259" key="9">
    <source>
        <dbReference type="Pfam" id="PF08240"/>
    </source>
</evidence>
<evidence type="ECO:0008006" key="12">
    <source>
        <dbReference type="Google" id="ProtNLM"/>
    </source>
</evidence>
<feature type="domain" description="Alcohol dehydrogenase-like N-terminal" evidence="9">
    <location>
        <begin position="41"/>
        <end position="168"/>
    </location>
</feature>
<dbReference type="Pfam" id="PF08240">
    <property type="entry name" value="ADH_N"/>
    <property type="match status" value="1"/>
</dbReference>
<keyword evidence="4" id="KW-0862">Zinc</keyword>
<dbReference type="Gene3D" id="3.40.50.720">
    <property type="entry name" value="NAD(P)-binding Rossmann-like Domain"/>
    <property type="match status" value="1"/>
</dbReference>
<evidence type="ECO:0000256" key="2">
    <source>
        <dbReference type="ARBA" id="ARBA00011738"/>
    </source>
</evidence>
<sequence>MSETESSCSSHSQVITCKAVVCWGIGEAWKVEEIQVEPPKASEVRVKMLYASLCHTDILISKGHPIPLFPRVLGHEGVGVVESIGEEGGDIKEGDMVIPTFVSECQECENCVSGKTNMCLKYPLSFTGLMPDGTSRMSAKGQKLHHVFSCSTWSEYMVVNVNYLVKLPPTMITSGSFPLPHASFLSCGFSTGFGAPWKEAKLEKGSTVAVIGLGAVGLGAVEGARVQGAARIIGIDKNDKKREKGKAFGMTDFINPDHHHHHHHHKSVSQLIKDLTAGMGVDYCFECTGFAPFINEALEATKLGKGTAIVIGTSNITSVQINSLSLLCGRTLKGSMFGGLKTKTDFPLIIQKCMNKDMQLDQLLTHQVPLVDINQALELLKHPDCIKMTLQNKVDKGFQQGTMQR</sequence>
<dbReference type="FunFam" id="3.40.50.720:FF:000003">
    <property type="entry name" value="S-(hydroxymethyl)glutathione dehydrogenase"/>
    <property type="match status" value="1"/>
</dbReference>
<dbReference type="InterPro" id="IPR036291">
    <property type="entry name" value="NAD(P)-bd_dom_sf"/>
</dbReference>
<gene>
    <name evidence="10" type="ORF">CURHAP_LOCUS18195</name>
</gene>
<evidence type="ECO:0000256" key="3">
    <source>
        <dbReference type="ARBA" id="ARBA00022723"/>
    </source>
</evidence>
<dbReference type="AlphaFoldDB" id="A0A6J5U9J2"/>
<proteinExistence type="inferred from homology"/>